<dbReference type="PRINTS" id="PR00313">
    <property type="entry name" value="CABNDNGRPT"/>
</dbReference>
<dbReference type="InterPro" id="IPR011049">
    <property type="entry name" value="Serralysin-like_metalloprot_C"/>
</dbReference>
<organism evidence="1 2">
    <name type="scientific">Pseudaquabacterium terrae</name>
    <dbReference type="NCBI Taxonomy" id="2732868"/>
    <lineage>
        <taxon>Bacteria</taxon>
        <taxon>Pseudomonadati</taxon>
        <taxon>Pseudomonadota</taxon>
        <taxon>Betaproteobacteria</taxon>
        <taxon>Burkholderiales</taxon>
        <taxon>Sphaerotilaceae</taxon>
        <taxon>Pseudaquabacterium</taxon>
    </lineage>
</organism>
<evidence type="ECO:0000313" key="2">
    <source>
        <dbReference type="Proteomes" id="UP000737171"/>
    </source>
</evidence>
<comment type="caution">
    <text evidence="1">The sequence shown here is derived from an EMBL/GenBank/DDBJ whole genome shotgun (WGS) entry which is preliminary data.</text>
</comment>
<proteinExistence type="predicted"/>
<gene>
    <name evidence="1" type="ORF">HLB44_09305</name>
</gene>
<evidence type="ECO:0000313" key="1">
    <source>
        <dbReference type="EMBL" id="NRF67178.1"/>
    </source>
</evidence>
<keyword evidence="2" id="KW-1185">Reference proteome</keyword>
<reference evidence="1 2" key="1">
    <citation type="submission" date="2020-05" db="EMBL/GenBank/DDBJ databases">
        <title>Aquincola sp. isolate from soil.</title>
        <authorList>
            <person name="Han J."/>
            <person name="Kim D.-U."/>
        </authorList>
    </citation>
    <scope>NUCLEOTIDE SEQUENCE [LARGE SCALE GENOMIC DNA]</scope>
    <source>
        <strain evidence="1 2">S2</strain>
    </source>
</reference>
<evidence type="ECO:0008006" key="3">
    <source>
        <dbReference type="Google" id="ProtNLM"/>
    </source>
</evidence>
<dbReference type="InterPro" id="IPR001343">
    <property type="entry name" value="Hemolysn_Ca-bd"/>
</dbReference>
<dbReference type="Pfam" id="PF00353">
    <property type="entry name" value="HemolysinCabind"/>
    <property type="match status" value="1"/>
</dbReference>
<dbReference type="SUPFAM" id="SSF51120">
    <property type="entry name" value="beta-Roll"/>
    <property type="match status" value="1"/>
</dbReference>
<sequence>MFLSPEQYTYADPPIADNFVFSADHGNDVIDGGDGDDLVDGDGGDDILFGGDGGDHMFGDASFRLEVRDGVE</sequence>
<dbReference type="EMBL" id="JABRWJ010000003">
    <property type="protein sequence ID" value="NRF67178.1"/>
    <property type="molecule type" value="Genomic_DNA"/>
</dbReference>
<protein>
    <recommendedName>
        <fullName evidence="3">Calcium-binding protein</fullName>
    </recommendedName>
</protein>
<dbReference type="Gene3D" id="2.150.10.10">
    <property type="entry name" value="Serralysin-like metalloprotease, C-terminal"/>
    <property type="match status" value="1"/>
</dbReference>
<accession>A0ABX2EEZ8</accession>
<dbReference type="Proteomes" id="UP000737171">
    <property type="component" value="Unassembled WGS sequence"/>
</dbReference>
<name>A0ABX2EEZ8_9BURK</name>